<dbReference type="KEGG" id="pmet:G4Y79_13985"/>
<dbReference type="EMBL" id="CP062983">
    <property type="protein sequence ID" value="QPC80818.1"/>
    <property type="molecule type" value="Genomic_DNA"/>
</dbReference>
<keyword evidence="1" id="KW-1133">Transmembrane helix</keyword>
<evidence type="ECO:0000313" key="2">
    <source>
        <dbReference type="EMBL" id="QPC80818.1"/>
    </source>
</evidence>
<sequence>MNENTLHRILDDIGKQNIPQDVDIYPAIEARLTAHSKWRFSWRVMSSRLAASVLIGVLFLATTVYAVTQLNMNDPGLQENMVTVLGLSQTVDDMTVTLDWAYADANRIVVGYSVRGDEEISSEDWRPHLRLTDSTGRQYQPVLGFGANWLTSQKLTSGAYFDALPIENTPESLDLRLSIQAAFVFDFTVPFVAGVRLEGLPPVEVAGLQASLEWAIIAPSMTRTYICYEVPDDPLWAVSGANVELSFDDIPVAHGGTAHHPMGGPRLQDGRQCQEDLFLTTYNERPQTLTLTIISLHTPHRYSQENMHRAAEILGTYGIEADVILNEAQEEESYMLNIPNPPLDEDLFDKAWEEAMANMGEPLSGERINGPWQLQAEVPKER</sequence>
<dbReference type="Proteomes" id="UP000594468">
    <property type="component" value="Chromosome"/>
</dbReference>
<keyword evidence="1" id="KW-0472">Membrane</keyword>
<proteinExistence type="predicted"/>
<gene>
    <name evidence="2" type="ORF">G4Y79_13985</name>
</gene>
<feature type="transmembrane region" description="Helical" evidence="1">
    <location>
        <begin position="49"/>
        <end position="68"/>
    </location>
</feature>
<protein>
    <submittedName>
        <fullName evidence="2">DUF4179 domain-containing protein</fullName>
    </submittedName>
</protein>
<dbReference type="Gene3D" id="2.60.40.1630">
    <property type="entry name" value="bacillus anthracis domain"/>
    <property type="match status" value="1"/>
</dbReference>
<keyword evidence="1" id="KW-0812">Transmembrane</keyword>
<name>A0A7S8IDI0_9CHLR</name>
<keyword evidence="3" id="KW-1185">Reference proteome</keyword>
<organism evidence="2 3">
    <name type="scientific">Phototrophicus methaneseepsis</name>
    <dbReference type="NCBI Taxonomy" id="2710758"/>
    <lineage>
        <taxon>Bacteria</taxon>
        <taxon>Bacillati</taxon>
        <taxon>Chloroflexota</taxon>
        <taxon>Candidatus Thermofontia</taxon>
        <taxon>Phototrophicales</taxon>
        <taxon>Phototrophicaceae</taxon>
        <taxon>Phototrophicus</taxon>
    </lineage>
</organism>
<evidence type="ECO:0000313" key="3">
    <source>
        <dbReference type="Proteomes" id="UP000594468"/>
    </source>
</evidence>
<dbReference type="RefSeq" id="WP_195168893.1">
    <property type="nucleotide sequence ID" value="NZ_CP062983.1"/>
</dbReference>
<dbReference type="AlphaFoldDB" id="A0A7S8IDI0"/>
<accession>A0A7S8IDI0</accession>
<reference evidence="2 3" key="1">
    <citation type="submission" date="2020-02" db="EMBL/GenBank/DDBJ databases">
        <authorList>
            <person name="Zheng R.K."/>
            <person name="Sun C.M."/>
        </authorList>
    </citation>
    <scope>NUCLEOTIDE SEQUENCE [LARGE SCALE GENOMIC DNA]</scope>
    <source>
        <strain evidence="3">rifampicinis</strain>
    </source>
</reference>
<evidence type="ECO:0000256" key="1">
    <source>
        <dbReference type="SAM" id="Phobius"/>
    </source>
</evidence>